<sequence length="296" mass="33274">MVVIESSVGAGGVNKKKDVKIVQILLNSQAKAEKLITDGLCGSKTIGAIFSYQRTIMPGWKPDGRVDPNGRTFRELLMYVPKEEKEKLSSSLIVRNKNVEIESRNKLSTTDYSVSYKSSLPSDKRLVSSYSINVIRLALAQAGMKCAVISSTLRFPEEQASIMYRNARIDLKKQKQLYGKNGDAVLDVYSSNSKKDKHEVIRLMKEKIELLARDGKKVSKHCTTVEDYKKYNVIDIGVNSTRAANSEFFSVKKFTAVLKALTEDGYINKFIDETGKSNKCWHIEVVPNAKKITRFD</sequence>
<evidence type="ECO:0000313" key="3">
    <source>
        <dbReference type="Proteomes" id="UP000464718"/>
    </source>
</evidence>
<dbReference type="EMBL" id="DACQKT010000021">
    <property type="protein sequence ID" value="HAS6679933.1"/>
    <property type="molecule type" value="Genomic_DNA"/>
</dbReference>
<reference evidence="1" key="1">
    <citation type="journal article" date="2018" name="Genome Biol.">
        <title>SKESA: strategic k-mer extension for scrupulous assemblies.</title>
        <authorList>
            <person name="Souvorov A."/>
            <person name="Agarwala R."/>
            <person name="Lipman D.J."/>
        </authorList>
    </citation>
    <scope>NUCLEOTIDE SEQUENCE</scope>
    <source>
        <strain evidence="1">1930</strain>
    </source>
</reference>
<dbReference type="RefSeq" id="WP_005485669.1">
    <property type="nucleotide sequence ID" value="NZ_CANUHV010000067.1"/>
</dbReference>
<accession>A0A2S1M8V5</accession>
<dbReference type="Proteomes" id="UP000856022">
    <property type="component" value="Unassembled WGS sequence"/>
</dbReference>
<reference evidence="2 3" key="2">
    <citation type="submission" date="2018-12" db="EMBL/GenBank/DDBJ databases">
        <title>Genomic insights into the evolutionary origins and pathogenicity of five Vibrio parahaemolyticus strains isolated from the shrimp with acute hepatopancreatic necrosis disease (AHPND).</title>
        <authorList>
            <person name="Yang Q."/>
            <person name="Dong X."/>
            <person name="Xie G."/>
            <person name="Fu S."/>
            <person name="Zou P."/>
            <person name="Sun J."/>
            <person name="Wang Y."/>
            <person name="Huang J."/>
        </authorList>
    </citation>
    <scope>NUCLEOTIDE SEQUENCE [LARGE SCALE GENOMIC DNA]</scope>
    <source>
        <strain evidence="2 3">20160303005-1</strain>
    </source>
</reference>
<dbReference type="Proteomes" id="UP000464718">
    <property type="component" value="Chromosome i"/>
</dbReference>
<dbReference type="InterPro" id="IPR036366">
    <property type="entry name" value="PGBDSf"/>
</dbReference>
<proteinExistence type="predicted"/>
<organism evidence="1">
    <name type="scientific">Vibrio parahaemolyticus</name>
    <dbReference type="NCBI Taxonomy" id="670"/>
    <lineage>
        <taxon>Bacteria</taxon>
        <taxon>Pseudomonadati</taxon>
        <taxon>Pseudomonadota</taxon>
        <taxon>Gammaproteobacteria</taxon>
        <taxon>Vibrionales</taxon>
        <taxon>Vibrionaceae</taxon>
        <taxon>Vibrio</taxon>
    </lineage>
</organism>
<reference evidence="1" key="3">
    <citation type="submission" date="2019-12" db="EMBL/GenBank/DDBJ databases">
        <authorList>
            <consortium name="NCBI Pathogen Detection Project"/>
        </authorList>
    </citation>
    <scope>NUCLEOTIDE SEQUENCE</scope>
    <source>
        <strain evidence="1">1930</strain>
    </source>
</reference>
<dbReference type="EMBL" id="CP034298">
    <property type="protein sequence ID" value="QHH09693.1"/>
    <property type="molecule type" value="Genomic_DNA"/>
</dbReference>
<gene>
    <name evidence="2" type="ORF">EHC69_10070</name>
    <name evidence="1" type="ORF">I7278_24435</name>
</gene>
<protein>
    <submittedName>
        <fullName evidence="1">Uncharacterized protein</fullName>
    </submittedName>
</protein>
<evidence type="ECO:0000313" key="1">
    <source>
        <dbReference type="EMBL" id="HAS6679933.1"/>
    </source>
</evidence>
<dbReference type="AlphaFoldDB" id="A0A2S1M8V5"/>
<name>A0A2S1M8V5_VIBPH</name>
<dbReference type="Gene3D" id="1.10.101.10">
    <property type="entry name" value="PGBD-like superfamily/PGBD"/>
    <property type="match status" value="1"/>
</dbReference>
<evidence type="ECO:0000313" key="2">
    <source>
        <dbReference type="EMBL" id="QHH09693.1"/>
    </source>
</evidence>